<dbReference type="Proteomes" id="UP000027059">
    <property type="component" value="Chromosome"/>
</dbReference>
<accession>A0A059Y2W0</accession>
<feature type="region of interest" description="Disordered" evidence="1">
    <location>
        <begin position="60"/>
        <end position="119"/>
    </location>
</feature>
<dbReference type="AlphaFoldDB" id="A0A059Y2W0"/>
<evidence type="ECO:0000313" key="2">
    <source>
        <dbReference type="EMBL" id="AIA31812.1"/>
    </source>
</evidence>
<gene>
    <name evidence="2" type="ORF">Y981_08320</name>
</gene>
<sequence>MVHAGGMNRMVSGGVHEDKEAFPSFLPRCHGLKSRVRHGTIIRKHPIKKVQRIREETSLRPMTINPDTIRHVPQKYQGPCPWNSGKKGTLPKRETEGGPGFFRHLPLSPLRHGNRKDLS</sequence>
<dbReference type="HOGENOM" id="CLU_2058478_0_0_0"/>
<name>A0A059Y2W0_9BACT</name>
<reference evidence="3" key="1">
    <citation type="submission" date="2014-02" db="EMBL/GenBank/DDBJ databases">
        <title>Complete genome sequence and comparative genomic analysis of the nitrogen-fixing bacterium Leptospirillum ferriphilum YSK.</title>
        <authorList>
            <person name="Guo X."/>
            <person name="Yin H."/>
            <person name="Liang Y."/>
            <person name="Hu Q."/>
            <person name="Ma L."/>
            <person name="Xiao Y."/>
            <person name="Zhang X."/>
            <person name="Qiu G."/>
            <person name="Liu X."/>
        </authorList>
    </citation>
    <scope>NUCLEOTIDE SEQUENCE [LARGE SCALE GENOMIC DNA]</scope>
    <source>
        <strain evidence="3">YSK</strain>
    </source>
</reference>
<proteinExistence type="predicted"/>
<protein>
    <submittedName>
        <fullName evidence="2">Uncharacterized protein</fullName>
    </submittedName>
</protein>
<evidence type="ECO:0000313" key="3">
    <source>
        <dbReference type="Proteomes" id="UP000027059"/>
    </source>
</evidence>
<evidence type="ECO:0000256" key="1">
    <source>
        <dbReference type="SAM" id="MobiDB-lite"/>
    </source>
</evidence>
<dbReference type="KEGG" id="lfp:Y981_08320"/>
<dbReference type="EMBL" id="CP007243">
    <property type="protein sequence ID" value="AIA31812.1"/>
    <property type="molecule type" value="Genomic_DNA"/>
</dbReference>
<keyword evidence="3" id="KW-1185">Reference proteome</keyword>
<organism evidence="2 3">
    <name type="scientific">Leptospirillum ferriphilum YSK</name>
    <dbReference type="NCBI Taxonomy" id="1441628"/>
    <lineage>
        <taxon>Bacteria</taxon>
        <taxon>Pseudomonadati</taxon>
        <taxon>Nitrospirota</taxon>
        <taxon>Nitrospiria</taxon>
        <taxon>Nitrospirales</taxon>
        <taxon>Nitrospiraceae</taxon>
        <taxon>Leptospirillum</taxon>
    </lineage>
</organism>
<reference evidence="2 3" key="2">
    <citation type="journal article" date="2015" name="Biomed. Res. Int.">
        <title>Effects of Arsenite Resistance on the Growth and Functional Gene Expression of Leptospirillum ferriphilum and Acidithiobacillus thiooxidans in Pure Culture and Coculture.</title>
        <authorList>
            <person name="Jiang H."/>
            <person name="Liang Y."/>
            <person name="Yin H."/>
            <person name="Xiao Y."/>
            <person name="Guo X."/>
            <person name="Xu Y."/>
            <person name="Hu Q."/>
            <person name="Liu H."/>
            <person name="Liu X."/>
        </authorList>
    </citation>
    <scope>NUCLEOTIDE SEQUENCE [LARGE SCALE GENOMIC DNA]</scope>
    <source>
        <strain evidence="2 3">YSK</strain>
    </source>
</reference>